<dbReference type="Proteomes" id="UP000321513">
    <property type="component" value="Unassembled WGS sequence"/>
</dbReference>
<gene>
    <name evidence="1" type="ORF">SAE01_12500</name>
</gene>
<keyword evidence="2" id="KW-1185">Reference proteome</keyword>
<dbReference type="OrthoDB" id="962882at2"/>
<organism evidence="1 2">
    <name type="scientific">Segetibacter aerophilus</name>
    <dbReference type="NCBI Taxonomy" id="670293"/>
    <lineage>
        <taxon>Bacteria</taxon>
        <taxon>Pseudomonadati</taxon>
        <taxon>Bacteroidota</taxon>
        <taxon>Chitinophagia</taxon>
        <taxon>Chitinophagales</taxon>
        <taxon>Chitinophagaceae</taxon>
        <taxon>Segetibacter</taxon>
    </lineage>
</organism>
<dbReference type="AlphaFoldDB" id="A0A512B9W5"/>
<accession>A0A512B9W5</accession>
<evidence type="ECO:0000313" key="1">
    <source>
        <dbReference type="EMBL" id="GEO08754.1"/>
    </source>
</evidence>
<sequence length="207" mass="24316">MNFIKRLLRRSNFPKHKHETKLAFTVAGRDFFQFADFNNMPALRGLKTTVFFEETKMKTTLEFLKLHTEAIDSVLNRSKIDIFAIKQLNDQLKQRLEMALDTELLYKIASIVFFDSNEDIRDYDFAYNLKKVEFWKKHKGADFFLLMPLQQLMPILGSISSSLPQYSEVVESLNQIHLDSMLRLLPTSKTKRFADKNYFSSLVMPQN</sequence>
<reference evidence="1 2" key="1">
    <citation type="submission" date="2019-07" db="EMBL/GenBank/DDBJ databases">
        <title>Whole genome shotgun sequence of Segetibacter aerophilus NBRC 106135.</title>
        <authorList>
            <person name="Hosoyama A."/>
            <person name="Uohara A."/>
            <person name="Ohji S."/>
            <person name="Ichikawa N."/>
        </authorList>
    </citation>
    <scope>NUCLEOTIDE SEQUENCE [LARGE SCALE GENOMIC DNA]</scope>
    <source>
        <strain evidence="1 2">NBRC 106135</strain>
    </source>
</reference>
<comment type="caution">
    <text evidence="1">The sequence shown here is derived from an EMBL/GenBank/DDBJ whole genome shotgun (WGS) entry which is preliminary data.</text>
</comment>
<name>A0A512B9W5_9BACT</name>
<proteinExistence type="predicted"/>
<dbReference type="EMBL" id="BJYT01000004">
    <property type="protein sequence ID" value="GEO08754.1"/>
    <property type="molecule type" value="Genomic_DNA"/>
</dbReference>
<protein>
    <submittedName>
        <fullName evidence="1">Uncharacterized protein</fullName>
    </submittedName>
</protein>
<evidence type="ECO:0000313" key="2">
    <source>
        <dbReference type="Proteomes" id="UP000321513"/>
    </source>
</evidence>
<dbReference type="RefSeq" id="WP_147202820.1">
    <property type="nucleotide sequence ID" value="NZ_BJYT01000004.1"/>
</dbReference>